<evidence type="ECO:0000313" key="15">
    <source>
        <dbReference type="EMBL" id="PIZ43739.1"/>
    </source>
</evidence>
<comment type="subcellular location">
    <subcellularLocation>
        <location evidence="2">Cell membrane</location>
    </subcellularLocation>
</comment>
<dbReference type="InterPro" id="IPR005467">
    <property type="entry name" value="His_kinase_dom"/>
</dbReference>
<keyword evidence="11 12" id="KW-0472">Membrane</keyword>
<evidence type="ECO:0000313" key="16">
    <source>
        <dbReference type="Proteomes" id="UP000229915"/>
    </source>
</evidence>
<keyword evidence="12" id="KW-1133">Transmembrane helix</keyword>
<evidence type="ECO:0000256" key="1">
    <source>
        <dbReference type="ARBA" id="ARBA00000085"/>
    </source>
</evidence>
<dbReference type="SUPFAM" id="SSF55874">
    <property type="entry name" value="ATPase domain of HSP90 chaperone/DNA topoisomerase II/histidine kinase"/>
    <property type="match status" value="1"/>
</dbReference>
<dbReference type="SMART" id="SM00388">
    <property type="entry name" value="HisKA"/>
    <property type="match status" value="1"/>
</dbReference>
<dbReference type="SUPFAM" id="SSF47384">
    <property type="entry name" value="Homodimeric domain of signal transducing histidine kinase"/>
    <property type="match status" value="1"/>
</dbReference>
<evidence type="ECO:0000256" key="11">
    <source>
        <dbReference type="ARBA" id="ARBA00023136"/>
    </source>
</evidence>
<feature type="domain" description="Histidine kinase" evidence="13">
    <location>
        <begin position="340"/>
        <end position="555"/>
    </location>
</feature>
<dbReference type="Pfam" id="PF00989">
    <property type="entry name" value="PAS"/>
    <property type="match status" value="1"/>
</dbReference>
<dbReference type="Proteomes" id="UP000229915">
    <property type="component" value="Unassembled WGS sequence"/>
</dbReference>
<dbReference type="CDD" id="cd00130">
    <property type="entry name" value="PAS"/>
    <property type="match status" value="1"/>
</dbReference>
<dbReference type="CDD" id="cd16922">
    <property type="entry name" value="HATPase_EvgS-ArcB-TorS-like"/>
    <property type="match status" value="1"/>
</dbReference>
<keyword evidence="9" id="KW-0067">ATP-binding</keyword>
<dbReference type="AlphaFoldDB" id="A0A2M7TDT3"/>
<dbReference type="InterPro" id="IPR000014">
    <property type="entry name" value="PAS"/>
</dbReference>
<dbReference type="PRINTS" id="PR00344">
    <property type="entry name" value="BCTRLSENSOR"/>
</dbReference>
<dbReference type="InterPro" id="IPR029016">
    <property type="entry name" value="GAF-like_dom_sf"/>
</dbReference>
<dbReference type="GO" id="GO:0005524">
    <property type="term" value="F:ATP binding"/>
    <property type="evidence" value="ECO:0007669"/>
    <property type="project" value="UniProtKB-KW"/>
</dbReference>
<keyword evidence="6" id="KW-0808">Transferase</keyword>
<dbReference type="PANTHER" id="PTHR43047">
    <property type="entry name" value="TWO-COMPONENT HISTIDINE PROTEIN KINASE"/>
    <property type="match status" value="1"/>
</dbReference>
<name>A0A2M7TDT3_UNCKA</name>
<evidence type="ECO:0000256" key="4">
    <source>
        <dbReference type="ARBA" id="ARBA00022475"/>
    </source>
</evidence>
<dbReference type="InterPro" id="IPR003594">
    <property type="entry name" value="HATPase_dom"/>
</dbReference>
<reference evidence="16" key="1">
    <citation type="submission" date="2017-09" db="EMBL/GenBank/DDBJ databases">
        <title>Depth-based differentiation of microbial function through sediment-hosted aquifers and enrichment of novel symbionts in the deep terrestrial subsurface.</title>
        <authorList>
            <person name="Probst A.J."/>
            <person name="Ladd B."/>
            <person name="Jarett J.K."/>
            <person name="Geller-Mcgrath D.E."/>
            <person name="Sieber C.M.K."/>
            <person name="Emerson J.B."/>
            <person name="Anantharaman K."/>
            <person name="Thomas B.C."/>
            <person name="Malmstrom R."/>
            <person name="Stieglmeier M."/>
            <person name="Klingl A."/>
            <person name="Woyke T."/>
            <person name="Ryan C.M."/>
            <person name="Banfield J.F."/>
        </authorList>
    </citation>
    <scope>NUCLEOTIDE SEQUENCE [LARGE SCALE GENOMIC DNA]</scope>
</reference>
<evidence type="ECO:0000256" key="12">
    <source>
        <dbReference type="SAM" id="Phobius"/>
    </source>
</evidence>
<dbReference type="InterPro" id="IPR036890">
    <property type="entry name" value="HATPase_C_sf"/>
</dbReference>
<evidence type="ECO:0000256" key="9">
    <source>
        <dbReference type="ARBA" id="ARBA00022840"/>
    </source>
</evidence>
<feature type="transmembrane region" description="Helical" evidence="12">
    <location>
        <begin position="15"/>
        <end position="31"/>
    </location>
</feature>
<sequence>MYNQDPLLTTNPRDILIFFLFFLCFSVIFLAKRKEDLYTGLLSSLKRREDDAERKLFEISVLQEISDRISYSLDIQKIAEIIIDSVRELFEYSSASYLVKTQKSLALRLHANDRVGPAYISEVKKRMLASFYEVADPQAHNFPIDERITGLMVDQASGLLPKTFFNVPLVIFGKVLGVLTIAAVSESTYDEEDMIILYRIAKRATRAVENLQIVLAEEKGKIETAVESLTDGVVMVSSDMLLTVVNPAAKRLLGLDPQKELSIIEVYEALRGKADLREILKETVKVKKIEISEILKDDKYLQLYASPVKRGEETIGAVLLIHDITKDKEIQKMREDFTHMMVHELRAPLTVIHGMSDTLIKRQQQLDLEMARKMYDQINQSSYSMLGVVSNLLNIAKMEAGKFELLKKLSSISDFIKKEVEFFKVKADEKKISLNINLPKDDLKVSFDEEKLSLVLNNLISNAIKFTDTGSVEVGVYAEGDFVKVYVRDSGIGIAKSDQSKLFSKFEQIKTAASSKGTGLGLVVAKGVVEAHGGSIWVESEVGKGARFVFTLPLN</sequence>
<dbReference type="SMART" id="SM00387">
    <property type="entry name" value="HATPase_c"/>
    <property type="match status" value="1"/>
</dbReference>
<proteinExistence type="predicted"/>
<comment type="caution">
    <text evidence="15">The sequence shown here is derived from an EMBL/GenBank/DDBJ whole genome shotgun (WGS) entry which is preliminary data.</text>
</comment>
<organism evidence="15 16">
    <name type="scientific">candidate division WWE3 bacterium CG_4_10_14_0_2_um_filter_42_7</name>
    <dbReference type="NCBI Taxonomy" id="1975073"/>
    <lineage>
        <taxon>Bacteria</taxon>
        <taxon>Katanobacteria</taxon>
    </lineage>
</organism>
<dbReference type="InterPro" id="IPR003661">
    <property type="entry name" value="HisK_dim/P_dom"/>
</dbReference>
<dbReference type="PROSITE" id="PS50112">
    <property type="entry name" value="PAS"/>
    <property type="match status" value="1"/>
</dbReference>
<dbReference type="Gene3D" id="3.30.450.20">
    <property type="entry name" value="PAS domain"/>
    <property type="match status" value="1"/>
</dbReference>
<dbReference type="InterPro" id="IPR004358">
    <property type="entry name" value="Sig_transdc_His_kin-like_C"/>
</dbReference>
<dbReference type="GO" id="GO:0005886">
    <property type="term" value="C:plasma membrane"/>
    <property type="evidence" value="ECO:0007669"/>
    <property type="project" value="UniProtKB-SubCell"/>
</dbReference>
<dbReference type="SUPFAM" id="SSF55781">
    <property type="entry name" value="GAF domain-like"/>
    <property type="match status" value="1"/>
</dbReference>
<keyword evidence="8" id="KW-0418">Kinase</keyword>
<feature type="domain" description="PAS" evidence="14">
    <location>
        <begin position="218"/>
        <end position="259"/>
    </location>
</feature>
<protein>
    <recommendedName>
        <fullName evidence="3">histidine kinase</fullName>
        <ecNumber evidence="3">2.7.13.3</ecNumber>
    </recommendedName>
</protein>
<evidence type="ECO:0000256" key="7">
    <source>
        <dbReference type="ARBA" id="ARBA00022741"/>
    </source>
</evidence>
<dbReference type="SUPFAM" id="SSF55785">
    <property type="entry name" value="PYP-like sensor domain (PAS domain)"/>
    <property type="match status" value="1"/>
</dbReference>
<dbReference type="EMBL" id="PFNK01000029">
    <property type="protein sequence ID" value="PIZ43739.1"/>
    <property type="molecule type" value="Genomic_DNA"/>
</dbReference>
<evidence type="ECO:0000256" key="5">
    <source>
        <dbReference type="ARBA" id="ARBA00022553"/>
    </source>
</evidence>
<dbReference type="InterPro" id="IPR036097">
    <property type="entry name" value="HisK_dim/P_sf"/>
</dbReference>
<dbReference type="InterPro" id="IPR013767">
    <property type="entry name" value="PAS_fold"/>
</dbReference>
<dbReference type="Gene3D" id="3.30.565.10">
    <property type="entry name" value="Histidine kinase-like ATPase, C-terminal domain"/>
    <property type="match status" value="1"/>
</dbReference>
<evidence type="ECO:0000256" key="2">
    <source>
        <dbReference type="ARBA" id="ARBA00004236"/>
    </source>
</evidence>
<dbReference type="PROSITE" id="PS50109">
    <property type="entry name" value="HIS_KIN"/>
    <property type="match status" value="1"/>
</dbReference>
<evidence type="ECO:0000259" key="13">
    <source>
        <dbReference type="PROSITE" id="PS50109"/>
    </source>
</evidence>
<evidence type="ECO:0000256" key="6">
    <source>
        <dbReference type="ARBA" id="ARBA00022679"/>
    </source>
</evidence>
<dbReference type="GO" id="GO:0006355">
    <property type="term" value="P:regulation of DNA-templated transcription"/>
    <property type="evidence" value="ECO:0007669"/>
    <property type="project" value="InterPro"/>
</dbReference>
<evidence type="ECO:0000256" key="8">
    <source>
        <dbReference type="ARBA" id="ARBA00022777"/>
    </source>
</evidence>
<dbReference type="Pfam" id="PF02518">
    <property type="entry name" value="HATPase_c"/>
    <property type="match status" value="1"/>
</dbReference>
<keyword evidence="4" id="KW-1003">Cell membrane</keyword>
<keyword evidence="10" id="KW-0902">Two-component regulatory system</keyword>
<keyword evidence="12" id="KW-0812">Transmembrane</keyword>
<gene>
    <name evidence="15" type="ORF">COY33_01055</name>
</gene>
<keyword evidence="5" id="KW-0597">Phosphoprotein</keyword>
<dbReference type="FunFam" id="3.30.565.10:FF:000023">
    <property type="entry name" value="PAS domain-containing sensor histidine kinase"/>
    <property type="match status" value="1"/>
</dbReference>
<dbReference type="Gene3D" id="1.10.287.130">
    <property type="match status" value="1"/>
</dbReference>
<evidence type="ECO:0000259" key="14">
    <source>
        <dbReference type="PROSITE" id="PS50112"/>
    </source>
</evidence>
<dbReference type="GO" id="GO:0000155">
    <property type="term" value="F:phosphorelay sensor kinase activity"/>
    <property type="evidence" value="ECO:0007669"/>
    <property type="project" value="InterPro"/>
</dbReference>
<comment type="catalytic activity">
    <reaction evidence="1">
        <text>ATP + protein L-histidine = ADP + protein N-phospho-L-histidine.</text>
        <dbReference type="EC" id="2.7.13.3"/>
    </reaction>
</comment>
<evidence type="ECO:0000256" key="3">
    <source>
        <dbReference type="ARBA" id="ARBA00012438"/>
    </source>
</evidence>
<accession>A0A2M7TDT3</accession>
<evidence type="ECO:0000256" key="10">
    <source>
        <dbReference type="ARBA" id="ARBA00023012"/>
    </source>
</evidence>
<dbReference type="CDD" id="cd00082">
    <property type="entry name" value="HisKA"/>
    <property type="match status" value="1"/>
</dbReference>
<dbReference type="Gene3D" id="3.30.450.40">
    <property type="match status" value="1"/>
</dbReference>
<dbReference type="Pfam" id="PF00512">
    <property type="entry name" value="HisKA"/>
    <property type="match status" value="1"/>
</dbReference>
<dbReference type="InterPro" id="IPR035965">
    <property type="entry name" value="PAS-like_dom_sf"/>
</dbReference>
<keyword evidence="7" id="KW-0547">Nucleotide-binding</keyword>
<dbReference type="EC" id="2.7.13.3" evidence="3"/>